<evidence type="ECO:0000313" key="5">
    <source>
        <dbReference type="Proteomes" id="UP000053260"/>
    </source>
</evidence>
<protein>
    <recommendedName>
        <fullName evidence="3">Histidine kinase/HSP90-like ATPase domain-containing protein</fullName>
    </recommendedName>
</protein>
<dbReference type="PANTHER" id="PTHR45339">
    <property type="entry name" value="HYBRID SIGNAL TRANSDUCTION HISTIDINE KINASE J"/>
    <property type="match status" value="1"/>
</dbReference>
<proteinExistence type="predicted"/>
<dbReference type="InterPro" id="IPR029787">
    <property type="entry name" value="Nucleotide_cyclase"/>
</dbReference>
<dbReference type="Gene3D" id="3.30.565.10">
    <property type="entry name" value="Histidine kinase-like ATPase, C-terminal domain"/>
    <property type="match status" value="1"/>
</dbReference>
<organism evidence="4 5">
    <name type="scientific">Streptomyces dysideae</name>
    <dbReference type="NCBI Taxonomy" id="909626"/>
    <lineage>
        <taxon>Bacteria</taxon>
        <taxon>Bacillati</taxon>
        <taxon>Actinomycetota</taxon>
        <taxon>Actinomycetes</taxon>
        <taxon>Kitasatosporales</taxon>
        <taxon>Streptomycetaceae</taxon>
        <taxon>Streptomyces</taxon>
    </lineage>
</organism>
<dbReference type="SUPFAM" id="SSF55073">
    <property type="entry name" value="Nucleotide cyclase"/>
    <property type="match status" value="1"/>
</dbReference>
<evidence type="ECO:0000256" key="1">
    <source>
        <dbReference type="ARBA" id="ARBA00022553"/>
    </source>
</evidence>
<keyword evidence="1" id="KW-0597">Phosphoprotein</keyword>
<gene>
    <name evidence="4" type="ORF">AQJ91_08455</name>
</gene>
<reference evidence="4 5" key="1">
    <citation type="submission" date="2015-10" db="EMBL/GenBank/DDBJ databases">
        <title>Draft genome sequence of Streptomyces sp. RV15, isolated from a marine sponge.</title>
        <authorList>
            <person name="Ruckert C."/>
            <person name="Abdelmohsen U.R."/>
            <person name="Winkler A."/>
            <person name="Hentschel U."/>
            <person name="Kalinowski J."/>
            <person name="Kampfer P."/>
            <person name="Glaeser S."/>
        </authorList>
    </citation>
    <scope>NUCLEOTIDE SEQUENCE [LARGE SCALE GENOMIC DNA]</scope>
    <source>
        <strain evidence="4 5">RV15</strain>
    </source>
</reference>
<evidence type="ECO:0000313" key="4">
    <source>
        <dbReference type="EMBL" id="KUO21373.1"/>
    </source>
</evidence>
<dbReference type="SUPFAM" id="SSF55874">
    <property type="entry name" value="ATPase domain of HSP90 chaperone/DNA topoisomerase II/histidine kinase"/>
    <property type="match status" value="1"/>
</dbReference>
<dbReference type="Pfam" id="PF02518">
    <property type="entry name" value="HATPase_c"/>
    <property type="match status" value="1"/>
</dbReference>
<dbReference type="InterPro" id="IPR043128">
    <property type="entry name" value="Rev_trsase/Diguanyl_cyclase"/>
</dbReference>
<dbReference type="STRING" id="909626.AQJ91_08455"/>
<dbReference type="SMART" id="SM00387">
    <property type="entry name" value="HATPase_c"/>
    <property type="match status" value="1"/>
</dbReference>
<name>A0A101V2P4_9ACTN</name>
<dbReference type="GO" id="GO:0000160">
    <property type="term" value="P:phosphorelay signal transduction system"/>
    <property type="evidence" value="ECO:0007669"/>
    <property type="project" value="UniProtKB-KW"/>
</dbReference>
<keyword evidence="5" id="KW-1185">Reference proteome</keyword>
<evidence type="ECO:0000256" key="2">
    <source>
        <dbReference type="ARBA" id="ARBA00023012"/>
    </source>
</evidence>
<dbReference type="RefSeq" id="WP_067018102.1">
    <property type="nucleotide sequence ID" value="NZ_KQ949078.1"/>
</dbReference>
<accession>A0A101V2P4</accession>
<dbReference type="PANTHER" id="PTHR45339:SF1">
    <property type="entry name" value="HYBRID SIGNAL TRANSDUCTION HISTIDINE KINASE J"/>
    <property type="match status" value="1"/>
</dbReference>
<dbReference type="InterPro" id="IPR003594">
    <property type="entry name" value="HATPase_dom"/>
</dbReference>
<dbReference type="AlphaFoldDB" id="A0A101V2P4"/>
<dbReference type="Proteomes" id="UP000053260">
    <property type="component" value="Unassembled WGS sequence"/>
</dbReference>
<dbReference type="EMBL" id="LMXB01000024">
    <property type="protein sequence ID" value="KUO21373.1"/>
    <property type="molecule type" value="Genomic_DNA"/>
</dbReference>
<sequence length="177" mass="18814">MAQTTQAQGLELIGDCHPDLPVMMLGDAGRLRQILLNPASNAVKFTESGEVVIHARPAPARPPSETLPWLLFEVADTGIGMYDADQERIFDAFSQADASTPAATEAPVWAWPSAAGSPRPNPFALAPGHSVHVTTSIGARIITEPTTPTPTPTQALWDADTALYRAKNAGKNQAAFF</sequence>
<evidence type="ECO:0000259" key="3">
    <source>
        <dbReference type="SMART" id="SM00387"/>
    </source>
</evidence>
<feature type="domain" description="Histidine kinase/HSP90-like ATPase" evidence="3">
    <location>
        <begin position="26"/>
        <end position="163"/>
    </location>
</feature>
<keyword evidence="2" id="KW-0902">Two-component regulatory system</keyword>
<dbReference type="Gene3D" id="3.30.70.270">
    <property type="match status" value="1"/>
</dbReference>
<comment type="caution">
    <text evidence="4">The sequence shown here is derived from an EMBL/GenBank/DDBJ whole genome shotgun (WGS) entry which is preliminary data.</text>
</comment>
<dbReference type="InterPro" id="IPR036890">
    <property type="entry name" value="HATPase_C_sf"/>
</dbReference>